<sequence>MSLDSEGDGEVERPASLTAKAQLMDRADKAITAVTQIATGDSSKLNKNDISLGVGDVSGCGPSGVACSNIPKSSIERKRSPATYAAGQDTGESIAKLNPPGVPHAVGLKRMTQTLIGRTSELVWLDSILSEGVPLLPIMAIGQMKVELRIFNDEAEKKTNHNLRRLKYSLPTLALGSSTVATSVVSKSQGSYNLNIRANTSSVMRRVVLKRKQTNVRLVEWEVIEGASSSNHQLIEFVMRCGLEGHEQVRKINTIRYRDHFVNWDRFCAQIEKDAGALNV</sequence>
<gene>
    <name evidence="1" type="ORF">EVAR_78068_1</name>
</gene>
<accession>A0A4C1T0A5</accession>
<keyword evidence="2" id="KW-1185">Reference proteome</keyword>
<comment type="caution">
    <text evidence="1">The sequence shown here is derived from an EMBL/GenBank/DDBJ whole genome shotgun (WGS) entry which is preliminary data.</text>
</comment>
<protein>
    <submittedName>
        <fullName evidence="1">Uncharacterized protein</fullName>
    </submittedName>
</protein>
<evidence type="ECO:0000313" key="1">
    <source>
        <dbReference type="EMBL" id="GBP07912.1"/>
    </source>
</evidence>
<dbReference type="Proteomes" id="UP000299102">
    <property type="component" value="Unassembled WGS sequence"/>
</dbReference>
<dbReference type="EMBL" id="BGZK01000028">
    <property type="protein sequence ID" value="GBP07912.1"/>
    <property type="molecule type" value="Genomic_DNA"/>
</dbReference>
<evidence type="ECO:0000313" key="2">
    <source>
        <dbReference type="Proteomes" id="UP000299102"/>
    </source>
</evidence>
<name>A0A4C1T0A5_EUMVA</name>
<reference evidence="1 2" key="1">
    <citation type="journal article" date="2019" name="Commun. Biol.">
        <title>The bagworm genome reveals a unique fibroin gene that provides high tensile strength.</title>
        <authorList>
            <person name="Kono N."/>
            <person name="Nakamura H."/>
            <person name="Ohtoshi R."/>
            <person name="Tomita M."/>
            <person name="Numata K."/>
            <person name="Arakawa K."/>
        </authorList>
    </citation>
    <scope>NUCLEOTIDE SEQUENCE [LARGE SCALE GENOMIC DNA]</scope>
</reference>
<organism evidence="1 2">
    <name type="scientific">Eumeta variegata</name>
    <name type="common">Bagworm moth</name>
    <name type="synonym">Eumeta japonica</name>
    <dbReference type="NCBI Taxonomy" id="151549"/>
    <lineage>
        <taxon>Eukaryota</taxon>
        <taxon>Metazoa</taxon>
        <taxon>Ecdysozoa</taxon>
        <taxon>Arthropoda</taxon>
        <taxon>Hexapoda</taxon>
        <taxon>Insecta</taxon>
        <taxon>Pterygota</taxon>
        <taxon>Neoptera</taxon>
        <taxon>Endopterygota</taxon>
        <taxon>Lepidoptera</taxon>
        <taxon>Glossata</taxon>
        <taxon>Ditrysia</taxon>
        <taxon>Tineoidea</taxon>
        <taxon>Psychidae</taxon>
        <taxon>Oiketicinae</taxon>
        <taxon>Eumeta</taxon>
    </lineage>
</organism>
<proteinExistence type="predicted"/>
<dbReference type="AlphaFoldDB" id="A0A4C1T0A5"/>